<dbReference type="InterPro" id="IPR021257">
    <property type="entry name" value="DUF2809"/>
</dbReference>
<feature type="transmembrane region" description="Helical" evidence="1">
    <location>
        <begin position="12"/>
        <end position="31"/>
    </location>
</feature>
<reference evidence="2 3" key="1">
    <citation type="submission" date="2020-04" db="EMBL/GenBank/DDBJ databases">
        <title>Genome sequencing of novel species.</title>
        <authorList>
            <person name="Heo J."/>
            <person name="Kim S.-J."/>
            <person name="Kim J.-S."/>
            <person name="Hong S.-B."/>
            <person name="Kwon S.-W."/>
        </authorList>
    </citation>
    <scope>NUCLEOTIDE SEQUENCE [LARGE SCALE GENOMIC DNA]</scope>
    <source>
        <strain evidence="2 3">MFER-1</strain>
    </source>
</reference>
<evidence type="ECO:0000313" key="3">
    <source>
        <dbReference type="Proteomes" id="UP000502248"/>
    </source>
</evidence>
<evidence type="ECO:0000256" key="1">
    <source>
        <dbReference type="SAM" id="Phobius"/>
    </source>
</evidence>
<dbReference type="KEGG" id="cheb:HH215_24885"/>
<accession>A0A7Z2ZPL5</accession>
<feature type="transmembrane region" description="Helical" evidence="1">
    <location>
        <begin position="43"/>
        <end position="60"/>
    </location>
</feature>
<dbReference type="Pfam" id="PF10990">
    <property type="entry name" value="DUF2809"/>
    <property type="match status" value="1"/>
</dbReference>
<dbReference type="EMBL" id="CP051680">
    <property type="protein sequence ID" value="QJD86092.1"/>
    <property type="molecule type" value="Genomic_DNA"/>
</dbReference>
<sequence>MTFYAKSELILLRARMSYLIVAIIVMFLGIVSRRYGDSLPEPVAEHSGDVLWAGMIYFGVRMLFAQKSCSRAFGIALTFCFAIEISQLYQAEWINAIRATTLGALVLGKGFLAADLIRYSIGVAVSFGLDRYINNRILRSG</sequence>
<keyword evidence="1" id="KW-1133">Transmembrane helix</keyword>
<feature type="transmembrane region" description="Helical" evidence="1">
    <location>
        <begin position="110"/>
        <end position="129"/>
    </location>
</feature>
<evidence type="ECO:0000313" key="2">
    <source>
        <dbReference type="EMBL" id="QJD86092.1"/>
    </source>
</evidence>
<keyword evidence="3" id="KW-1185">Reference proteome</keyword>
<dbReference type="AlphaFoldDB" id="A0A7Z2ZPL5"/>
<feature type="transmembrane region" description="Helical" evidence="1">
    <location>
        <begin position="72"/>
        <end position="90"/>
    </location>
</feature>
<proteinExistence type="predicted"/>
<name>A0A7Z2ZPL5_9BACL</name>
<keyword evidence="1" id="KW-0472">Membrane</keyword>
<gene>
    <name evidence="2" type="ORF">HH215_24885</name>
</gene>
<dbReference type="Proteomes" id="UP000502248">
    <property type="component" value="Chromosome"/>
</dbReference>
<protein>
    <submittedName>
        <fullName evidence="2">DUF2809 domain-containing protein</fullName>
    </submittedName>
</protein>
<keyword evidence="1" id="KW-0812">Transmembrane</keyword>
<organism evidence="2 3">
    <name type="scientific">Cohnella herbarum</name>
    <dbReference type="NCBI Taxonomy" id="2728023"/>
    <lineage>
        <taxon>Bacteria</taxon>
        <taxon>Bacillati</taxon>
        <taxon>Bacillota</taxon>
        <taxon>Bacilli</taxon>
        <taxon>Bacillales</taxon>
        <taxon>Paenibacillaceae</taxon>
        <taxon>Cohnella</taxon>
    </lineage>
</organism>